<proteinExistence type="predicted"/>
<accession>A0A7W7Y058</accession>
<dbReference type="RefSeq" id="WP_246417158.1">
    <property type="nucleotide sequence ID" value="NZ_JACHHX010000009.1"/>
</dbReference>
<evidence type="ECO:0008006" key="4">
    <source>
        <dbReference type="Google" id="ProtNLM"/>
    </source>
</evidence>
<feature type="chain" id="PRO_5031305719" description="Lipoprotein" evidence="1">
    <location>
        <begin position="22"/>
        <end position="145"/>
    </location>
</feature>
<name>A0A7W7Y058_9GAMM</name>
<evidence type="ECO:0000313" key="3">
    <source>
        <dbReference type="Proteomes" id="UP000519004"/>
    </source>
</evidence>
<dbReference type="EMBL" id="JACHHX010000009">
    <property type="protein sequence ID" value="MBB5015684.1"/>
    <property type="molecule type" value="Genomic_DNA"/>
</dbReference>
<dbReference type="InterPro" id="IPR045500">
    <property type="entry name" value="DUF6491"/>
</dbReference>
<evidence type="ECO:0000313" key="2">
    <source>
        <dbReference type="EMBL" id="MBB5015684.1"/>
    </source>
</evidence>
<dbReference type="PROSITE" id="PS51257">
    <property type="entry name" value="PROKAR_LIPOPROTEIN"/>
    <property type="match status" value="1"/>
</dbReference>
<sequence>MQLRTVVVCACGLLLAACASTAPRDRMAERLEEYRAVAGEPVPNFRYFQLWSWEPLGNEAVAIYTRPGEAWLLDLSGPCHDLPYTPVIGISSSLQRVYARFDNVYTGRREIPCRIETIRPVDVKKLRAAAKERREVEAVERAGES</sequence>
<evidence type="ECO:0000256" key="1">
    <source>
        <dbReference type="SAM" id="SignalP"/>
    </source>
</evidence>
<keyword evidence="3" id="KW-1185">Reference proteome</keyword>
<gene>
    <name evidence="2" type="ORF">HNQ58_001588</name>
</gene>
<comment type="caution">
    <text evidence="2">The sequence shown here is derived from an EMBL/GenBank/DDBJ whole genome shotgun (WGS) entry which is preliminary data.</text>
</comment>
<organism evidence="2 3">
    <name type="scientific">Rehaibacterium terrae</name>
    <dbReference type="NCBI Taxonomy" id="1341696"/>
    <lineage>
        <taxon>Bacteria</taxon>
        <taxon>Pseudomonadati</taxon>
        <taxon>Pseudomonadota</taxon>
        <taxon>Gammaproteobacteria</taxon>
        <taxon>Lysobacterales</taxon>
        <taxon>Lysobacteraceae</taxon>
        <taxon>Rehaibacterium</taxon>
    </lineage>
</organism>
<feature type="signal peptide" evidence="1">
    <location>
        <begin position="1"/>
        <end position="21"/>
    </location>
</feature>
<dbReference type="Proteomes" id="UP000519004">
    <property type="component" value="Unassembled WGS sequence"/>
</dbReference>
<protein>
    <recommendedName>
        <fullName evidence="4">Lipoprotein</fullName>
    </recommendedName>
</protein>
<reference evidence="2 3" key="1">
    <citation type="submission" date="2020-08" db="EMBL/GenBank/DDBJ databases">
        <title>Genomic Encyclopedia of Type Strains, Phase IV (KMG-IV): sequencing the most valuable type-strain genomes for metagenomic binning, comparative biology and taxonomic classification.</title>
        <authorList>
            <person name="Goeker M."/>
        </authorList>
    </citation>
    <scope>NUCLEOTIDE SEQUENCE [LARGE SCALE GENOMIC DNA]</scope>
    <source>
        <strain evidence="2 3">DSM 25897</strain>
    </source>
</reference>
<dbReference type="Pfam" id="PF20101">
    <property type="entry name" value="DUF6491"/>
    <property type="match status" value="1"/>
</dbReference>
<dbReference type="AlphaFoldDB" id="A0A7W7Y058"/>
<keyword evidence="1" id="KW-0732">Signal</keyword>